<dbReference type="SMART" id="SM00869">
    <property type="entry name" value="Autotransporter"/>
    <property type="match status" value="1"/>
</dbReference>
<dbReference type="GO" id="GO:0006508">
    <property type="term" value="P:proteolysis"/>
    <property type="evidence" value="ECO:0007669"/>
    <property type="project" value="UniProtKB-KW"/>
</dbReference>
<dbReference type="Pfam" id="PF12951">
    <property type="entry name" value="PATR"/>
    <property type="match status" value="1"/>
</dbReference>
<feature type="active site" description="Charge relay system" evidence="6 7">
    <location>
        <position position="344"/>
    </location>
</feature>
<protein>
    <submittedName>
        <fullName evidence="10">Autotransporter-associated beta strand repeat-containing protein</fullName>
    </submittedName>
</protein>
<dbReference type="InterPro" id="IPR005546">
    <property type="entry name" value="Autotransporte_beta"/>
</dbReference>
<feature type="domain" description="Autotransporter" evidence="9">
    <location>
        <begin position="844"/>
        <end position="1112"/>
    </location>
</feature>
<dbReference type="InterPro" id="IPR036709">
    <property type="entry name" value="Autotransporte_beta_dom_sf"/>
</dbReference>
<dbReference type="PROSITE" id="PS00138">
    <property type="entry name" value="SUBTILASE_SER"/>
    <property type="match status" value="1"/>
</dbReference>
<dbReference type="InterPro" id="IPR036852">
    <property type="entry name" value="Peptidase_S8/S53_dom_sf"/>
</dbReference>
<keyword evidence="2 7" id="KW-0645">Protease</keyword>
<feature type="signal peptide" evidence="8">
    <location>
        <begin position="1"/>
        <end position="34"/>
    </location>
</feature>
<feature type="chain" id="PRO_5010256875" evidence="8">
    <location>
        <begin position="35"/>
        <end position="1112"/>
    </location>
</feature>
<dbReference type="InterPro" id="IPR034061">
    <property type="entry name" value="Peptidases_S8_Autotransporter"/>
</dbReference>
<dbReference type="Proteomes" id="UP000183639">
    <property type="component" value="Unassembled WGS sequence"/>
</dbReference>
<organism evidence="10 11">
    <name type="scientific">Selenomonas ruminantium</name>
    <dbReference type="NCBI Taxonomy" id="971"/>
    <lineage>
        <taxon>Bacteria</taxon>
        <taxon>Bacillati</taxon>
        <taxon>Bacillota</taxon>
        <taxon>Negativicutes</taxon>
        <taxon>Selenomonadales</taxon>
        <taxon>Selenomonadaceae</taxon>
        <taxon>Selenomonas</taxon>
    </lineage>
</organism>
<dbReference type="Pfam" id="PF00082">
    <property type="entry name" value="Peptidase_S8"/>
    <property type="match status" value="1"/>
</dbReference>
<comment type="similarity">
    <text evidence="1 7">Belongs to the peptidase S8 family.</text>
</comment>
<proteinExistence type="inferred from homology"/>
<dbReference type="AlphaFoldDB" id="A0A1I3GRV4"/>
<evidence type="ECO:0000256" key="6">
    <source>
        <dbReference type="PIRSR" id="PIRSR615500-1"/>
    </source>
</evidence>
<evidence type="ECO:0000256" key="3">
    <source>
        <dbReference type="ARBA" id="ARBA00022729"/>
    </source>
</evidence>
<dbReference type="InterPro" id="IPR000209">
    <property type="entry name" value="Peptidase_S8/S53_dom"/>
</dbReference>
<dbReference type="InterPro" id="IPR015500">
    <property type="entry name" value="Peptidase_S8_subtilisin-rel"/>
</dbReference>
<evidence type="ECO:0000256" key="7">
    <source>
        <dbReference type="PROSITE-ProRule" id="PRU01240"/>
    </source>
</evidence>
<accession>A0A1I3GRV4</accession>
<dbReference type="EMBL" id="FOQK01000024">
    <property type="protein sequence ID" value="SFI26153.1"/>
    <property type="molecule type" value="Genomic_DNA"/>
</dbReference>
<evidence type="ECO:0000313" key="11">
    <source>
        <dbReference type="Proteomes" id="UP000183639"/>
    </source>
</evidence>
<dbReference type="InterPro" id="IPR022398">
    <property type="entry name" value="Peptidase_S8_His-AS"/>
</dbReference>
<dbReference type="InterPro" id="IPR023828">
    <property type="entry name" value="Peptidase_S8_Ser-AS"/>
</dbReference>
<feature type="active site" description="Charge relay system" evidence="6 7">
    <location>
        <position position="74"/>
    </location>
</feature>
<feature type="active site" description="Charge relay system" evidence="6 7">
    <location>
        <position position="113"/>
    </location>
</feature>
<dbReference type="PROSITE" id="PS00137">
    <property type="entry name" value="SUBTILASE_HIS"/>
    <property type="match status" value="1"/>
</dbReference>
<dbReference type="SUPFAM" id="SSF52743">
    <property type="entry name" value="Subtilisin-like"/>
    <property type="match status" value="1"/>
</dbReference>
<dbReference type="PRINTS" id="PR00723">
    <property type="entry name" value="SUBTILISIN"/>
</dbReference>
<evidence type="ECO:0000256" key="8">
    <source>
        <dbReference type="SAM" id="SignalP"/>
    </source>
</evidence>
<dbReference type="Gene3D" id="2.40.128.130">
    <property type="entry name" value="Autotransporter beta-domain"/>
    <property type="match status" value="1"/>
</dbReference>
<keyword evidence="3 8" id="KW-0732">Signal</keyword>
<dbReference type="OrthoDB" id="1659871at2"/>
<dbReference type="Gene3D" id="3.40.50.200">
    <property type="entry name" value="Peptidase S8/S53 domain"/>
    <property type="match status" value="1"/>
</dbReference>
<dbReference type="PROSITE" id="PS51892">
    <property type="entry name" value="SUBTILASE"/>
    <property type="match status" value="1"/>
</dbReference>
<keyword evidence="5 7" id="KW-0720">Serine protease</keyword>
<dbReference type="PANTHER" id="PTHR43806:SF11">
    <property type="entry name" value="CEREVISIN-RELATED"/>
    <property type="match status" value="1"/>
</dbReference>
<evidence type="ECO:0000256" key="5">
    <source>
        <dbReference type="ARBA" id="ARBA00022825"/>
    </source>
</evidence>
<dbReference type="SUPFAM" id="SSF103515">
    <property type="entry name" value="Autotransporter"/>
    <property type="match status" value="1"/>
</dbReference>
<keyword evidence="4 7" id="KW-0378">Hydrolase</keyword>
<evidence type="ECO:0000256" key="4">
    <source>
        <dbReference type="ARBA" id="ARBA00022801"/>
    </source>
</evidence>
<dbReference type="PROSITE" id="PS51208">
    <property type="entry name" value="AUTOTRANSPORTER"/>
    <property type="match status" value="1"/>
</dbReference>
<dbReference type="Pfam" id="PF03797">
    <property type="entry name" value="Autotransporter"/>
    <property type="match status" value="1"/>
</dbReference>
<evidence type="ECO:0000256" key="2">
    <source>
        <dbReference type="ARBA" id="ARBA00022670"/>
    </source>
</evidence>
<dbReference type="PANTHER" id="PTHR43806">
    <property type="entry name" value="PEPTIDASE S8"/>
    <property type="match status" value="1"/>
</dbReference>
<evidence type="ECO:0000313" key="10">
    <source>
        <dbReference type="EMBL" id="SFI26153.1"/>
    </source>
</evidence>
<dbReference type="RefSeq" id="WP_075445192.1">
    <property type="nucleotide sequence ID" value="NZ_FOQK01000024.1"/>
</dbReference>
<evidence type="ECO:0000259" key="9">
    <source>
        <dbReference type="PROSITE" id="PS51208"/>
    </source>
</evidence>
<dbReference type="NCBIfam" id="TIGR02601">
    <property type="entry name" value="autotrns_rpt"/>
    <property type="match status" value="1"/>
</dbReference>
<dbReference type="CDD" id="cd04848">
    <property type="entry name" value="Peptidases_S8_Autotransporter_serine_protease_like"/>
    <property type="match status" value="1"/>
</dbReference>
<evidence type="ECO:0000256" key="1">
    <source>
        <dbReference type="ARBA" id="ARBA00011073"/>
    </source>
</evidence>
<dbReference type="InterPro" id="IPR050131">
    <property type="entry name" value="Peptidase_S8_subtilisin-like"/>
</dbReference>
<name>A0A1I3GRV4_SELRU</name>
<sequence length="1112" mass="119823">MKKKNFKSEGKLAYYIAAALLTSVCLGVNAPAYAAEADFQTDEYKASNGLELINAATAYNKGYSGKGITLGVCDSPTNFAHPEFSSKNLARMIRDSWMVGGKPGVYDWDVLRHGTHVAGIVGASKNGVSMHGVAYNADLVGVPAGYDLTARGSTDFSDPFAPFYARDNVKVINNSWTDPVYFDEVLSGSVPEMLNNANSLDDFSEKFMAYLAEFDTSHSKQVAALGDATARGKLLVFAAGNAGHPTPSIQSMSGWFYDAAQTNLINVTALNNNFDNYSNGIFYRNGMTRQADGTISGNWLMTFFSDGAKYAEEYTLAAPGSNILSTNANFAAEPVKYIYDSGTSMAAPFVTGTAGLVQEAFPYMSGKEIADTLLSTANNNITVNKGYFVTRQNDNGRLNYNVFYFDGNPRTAEQIQSDINAYYADDLPYGYTQPDYAPIAYYNVPLQAFIGQGVVDAGKAVNGPGALNARRLAPTDVTDAYSADNSRTVMYPIDTKGYDSTWSNDIKEIKVGKIVADSTEADLRERYNYYNTNWISNDNAPSGAALLTKLYVEAYNTNVENSGMEGLHVGLIKSGAGRLSLTGNNTYAGASVAKGGILSIDGSVAGDAYSVDNGTIAGRGTIGGTLYNRNIAGAGDATGTGNLTMKNLVSTGTLVSHVTVGESPRFIVQDTADITGSKVLLNNALPGENREVLTAGTVQGNVTNTADKPQATTGMLSTYAQAAGNTLTATAIAANNLGNVDGQQTETYQAMNRVYQNLPDARREEMRALYNLASDSAKEALTDIGSSRAGETLSVVQTNTLVSHVISDRLNTAFSMEPVNVRIRGNNLADGGRDNGIDVPVKLPVATENGAWVKFIKNWGDLKGGANYHGSAISGGYDKAFGKNTRGGLFVAYNTLNLGKDTSASNIYDTRIGIYGGYHKGARDAYWYADYGWQRNSLRRGLSHLGIETMADYRSYIAEIGGEYKYDLHAEDGKIWHVSPYVNTQLSYMRQDGYNEQGAGVFNQQVSAKSNIYFAMGMGVEWKRYLGAGSYSMRLGVKHAFSGADPNLKFNYEGDNGRSYTLNNNQDKTHVILGISGETEFTKGWQAGGDIRLQKGAHDKDLAASIMLRRVW</sequence>
<dbReference type="InterPro" id="IPR013425">
    <property type="entry name" value="Autotrns_rpt"/>
</dbReference>
<reference evidence="10 11" key="1">
    <citation type="submission" date="2016-10" db="EMBL/GenBank/DDBJ databases">
        <authorList>
            <person name="de Groot N.N."/>
        </authorList>
    </citation>
    <scope>NUCLEOTIDE SEQUENCE [LARGE SCALE GENOMIC DNA]</scope>
    <source>
        <strain evidence="10 11">Z108</strain>
    </source>
</reference>
<dbReference type="GO" id="GO:0004252">
    <property type="term" value="F:serine-type endopeptidase activity"/>
    <property type="evidence" value="ECO:0007669"/>
    <property type="project" value="UniProtKB-UniRule"/>
</dbReference>
<gene>
    <name evidence="10" type="ORF">SAMN04487861_12438</name>
</gene>